<evidence type="ECO:0000259" key="1">
    <source>
        <dbReference type="PROSITE" id="PS50879"/>
    </source>
</evidence>
<evidence type="ECO:0000313" key="2">
    <source>
        <dbReference type="EMBL" id="PKI31399.1"/>
    </source>
</evidence>
<dbReference type="PANTHER" id="PTHR47723">
    <property type="entry name" value="OS05G0353850 PROTEIN"/>
    <property type="match status" value="1"/>
</dbReference>
<keyword evidence="3" id="KW-1185">Reference proteome</keyword>
<gene>
    <name evidence="2" type="ORF">CRG98_048210</name>
</gene>
<reference evidence="2 3" key="1">
    <citation type="submission" date="2017-11" db="EMBL/GenBank/DDBJ databases">
        <title>De-novo sequencing of pomegranate (Punica granatum L.) genome.</title>
        <authorList>
            <person name="Akparov Z."/>
            <person name="Amiraslanov A."/>
            <person name="Hajiyeva S."/>
            <person name="Abbasov M."/>
            <person name="Kaur K."/>
            <person name="Hamwieh A."/>
            <person name="Solovyev V."/>
            <person name="Salamov A."/>
            <person name="Braich B."/>
            <person name="Kosarev P."/>
            <person name="Mahmoud A."/>
            <person name="Hajiyev E."/>
            <person name="Babayeva S."/>
            <person name="Izzatullayeva V."/>
            <person name="Mammadov A."/>
            <person name="Mammadov A."/>
            <person name="Sharifova S."/>
            <person name="Ojaghi J."/>
            <person name="Eynullazada K."/>
            <person name="Bayramov B."/>
            <person name="Abdulazimova A."/>
            <person name="Shahmuradov I."/>
        </authorList>
    </citation>
    <scope>NUCLEOTIDE SEQUENCE [LARGE SCALE GENOMIC DNA]</scope>
    <source>
        <strain evidence="3">cv. AG2017</strain>
        <tissue evidence="2">Leaf</tissue>
    </source>
</reference>
<dbReference type="EMBL" id="PGOL01008878">
    <property type="protein sequence ID" value="PKI31399.1"/>
    <property type="molecule type" value="Genomic_DNA"/>
</dbReference>
<dbReference type="InterPro" id="IPR002156">
    <property type="entry name" value="RNaseH_domain"/>
</dbReference>
<dbReference type="CDD" id="cd06222">
    <property type="entry name" value="RNase_H_like"/>
    <property type="match status" value="1"/>
</dbReference>
<dbReference type="SUPFAM" id="SSF53098">
    <property type="entry name" value="Ribonuclease H-like"/>
    <property type="match status" value="1"/>
</dbReference>
<dbReference type="PANTHER" id="PTHR47723:SF19">
    <property type="entry name" value="POLYNUCLEOTIDYL TRANSFERASE, RIBONUCLEASE H-LIKE SUPERFAMILY PROTEIN"/>
    <property type="match status" value="1"/>
</dbReference>
<protein>
    <recommendedName>
        <fullName evidence="1">RNase H type-1 domain-containing protein</fullName>
    </recommendedName>
</protein>
<sequence>MFVSQLRTSEAEQCVILPLNDGTWRWDTFGHLLDNHSALHVAAMRPPMAEDAADTDSWAGTGSMWKLIWSWKGPQRIRNFLWLVCHDRLLTNSYRELYETDHMRPTNMAAPVLQFPNTGLQAISSTGKHSKPPSEWRWISWIKPPHEWRKLNTDGALKGNPGPAGGSGLIRHCNRRWVSGFAHNIGISSAGMDELWGAFVGLGACLGPWK</sequence>
<accession>A0A2I0HI69</accession>
<comment type="caution">
    <text evidence="2">The sequence shown here is derived from an EMBL/GenBank/DDBJ whole genome shotgun (WGS) entry which is preliminary data.</text>
</comment>
<dbReference type="Proteomes" id="UP000233551">
    <property type="component" value="Unassembled WGS sequence"/>
</dbReference>
<feature type="domain" description="RNase H type-1" evidence="1">
    <location>
        <begin position="145"/>
        <end position="210"/>
    </location>
</feature>
<organism evidence="2 3">
    <name type="scientific">Punica granatum</name>
    <name type="common">Pomegranate</name>
    <dbReference type="NCBI Taxonomy" id="22663"/>
    <lineage>
        <taxon>Eukaryota</taxon>
        <taxon>Viridiplantae</taxon>
        <taxon>Streptophyta</taxon>
        <taxon>Embryophyta</taxon>
        <taxon>Tracheophyta</taxon>
        <taxon>Spermatophyta</taxon>
        <taxon>Magnoliopsida</taxon>
        <taxon>eudicotyledons</taxon>
        <taxon>Gunneridae</taxon>
        <taxon>Pentapetalae</taxon>
        <taxon>rosids</taxon>
        <taxon>malvids</taxon>
        <taxon>Myrtales</taxon>
        <taxon>Lythraceae</taxon>
        <taxon>Punica</taxon>
    </lineage>
</organism>
<dbReference type="InterPro" id="IPR012337">
    <property type="entry name" value="RNaseH-like_sf"/>
</dbReference>
<dbReference type="PROSITE" id="PS50879">
    <property type="entry name" value="RNASE_H_1"/>
    <property type="match status" value="1"/>
</dbReference>
<dbReference type="InterPro" id="IPR053151">
    <property type="entry name" value="RNase_H-like"/>
</dbReference>
<dbReference type="AlphaFoldDB" id="A0A2I0HI69"/>
<proteinExistence type="predicted"/>
<name>A0A2I0HI69_PUNGR</name>
<dbReference type="GO" id="GO:0003676">
    <property type="term" value="F:nucleic acid binding"/>
    <property type="evidence" value="ECO:0007669"/>
    <property type="project" value="InterPro"/>
</dbReference>
<dbReference type="GO" id="GO:0004523">
    <property type="term" value="F:RNA-DNA hybrid ribonuclease activity"/>
    <property type="evidence" value="ECO:0007669"/>
    <property type="project" value="InterPro"/>
</dbReference>
<dbReference type="InterPro" id="IPR044730">
    <property type="entry name" value="RNase_H-like_dom_plant"/>
</dbReference>
<evidence type="ECO:0000313" key="3">
    <source>
        <dbReference type="Proteomes" id="UP000233551"/>
    </source>
</evidence>